<name>A0ABT1NJT5_9FIRM</name>
<gene>
    <name evidence="1" type="ORF">LJD61_14970</name>
</gene>
<comment type="caution">
    <text evidence="1">The sequence shown here is derived from an EMBL/GenBank/DDBJ whole genome shotgun (WGS) entry which is preliminary data.</text>
</comment>
<accession>A0ABT1NJT5</accession>
<reference evidence="1 2" key="1">
    <citation type="submission" date="2021-10" db="EMBL/GenBank/DDBJ databases">
        <title>Lutispora strain m25 sp. nov., a thermophilic, non-spore-forming bacterium isolated from a lab-scale methanogenic bioreactor digesting anaerobic sludge.</title>
        <authorList>
            <person name="El Houari A."/>
            <person name="Mcdonald J."/>
        </authorList>
    </citation>
    <scope>NUCLEOTIDE SEQUENCE [LARGE SCALE GENOMIC DNA]</scope>
    <source>
        <strain evidence="2">m25</strain>
    </source>
</reference>
<protein>
    <submittedName>
        <fullName evidence="1">Uncharacterized protein</fullName>
    </submittedName>
</protein>
<evidence type="ECO:0000313" key="2">
    <source>
        <dbReference type="Proteomes" id="UP001651880"/>
    </source>
</evidence>
<sequence length="96" mass="11228">MKLSDFIDMFIKLRYLPYISGGKATWVMRCQNKPLAVLGIKKYEPDISEYKAKLLIENIELSEVLSAGSEKKIGFRYYAQEDYSSVYKKMKAECRR</sequence>
<dbReference type="RefSeq" id="WP_255228361.1">
    <property type="nucleotide sequence ID" value="NZ_JAJEKE010000015.1"/>
</dbReference>
<dbReference type="Proteomes" id="UP001651880">
    <property type="component" value="Unassembled WGS sequence"/>
</dbReference>
<keyword evidence="2" id="KW-1185">Reference proteome</keyword>
<dbReference type="EMBL" id="JAJEKE010000015">
    <property type="protein sequence ID" value="MCQ1530839.1"/>
    <property type="molecule type" value="Genomic_DNA"/>
</dbReference>
<organism evidence="1 2">
    <name type="scientific">Lutispora saccharofermentans</name>
    <dbReference type="NCBI Taxonomy" id="3024236"/>
    <lineage>
        <taxon>Bacteria</taxon>
        <taxon>Bacillati</taxon>
        <taxon>Bacillota</taxon>
        <taxon>Clostridia</taxon>
        <taxon>Lutisporales</taxon>
        <taxon>Lutisporaceae</taxon>
        <taxon>Lutispora</taxon>
    </lineage>
</organism>
<evidence type="ECO:0000313" key="1">
    <source>
        <dbReference type="EMBL" id="MCQ1530839.1"/>
    </source>
</evidence>
<proteinExistence type="predicted"/>